<comment type="caution">
    <text evidence="1">The sequence shown here is derived from an EMBL/GenBank/DDBJ whole genome shotgun (WGS) entry which is preliminary data.</text>
</comment>
<protein>
    <recommendedName>
        <fullName evidence="3">IrrE N-terminal-like domain-containing protein</fullName>
    </recommendedName>
</protein>
<evidence type="ECO:0008006" key="3">
    <source>
        <dbReference type="Google" id="ProtNLM"/>
    </source>
</evidence>
<name>A0ABP3K493_9ACTN</name>
<evidence type="ECO:0000313" key="2">
    <source>
        <dbReference type="Proteomes" id="UP001499895"/>
    </source>
</evidence>
<reference evidence="2" key="1">
    <citation type="journal article" date="2019" name="Int. J. Syst. Evol. Microbiol.">
        <title>The Global Catalogue of Microorganisms (GCM) 10K type strain sequencing project: providing services to taxonomists for standard genome sequencing and annotation.</title>
        <authorList>
            <consortium name="The Broad Institute Genomics Platform"/>
            <consortium name="The Broad Institute Genome Sequencing Center for Infectious Disease"/>
            <person name="Wu L."/>
            <person name="Ma J."/>
        </authorList>
    </citation>
    <scope>NUCLEOTIDE SEQUENCE [LARGE SCALE GENOMIC DNA]</scope>
    <source>
        <strain evidence="2">JCM 10649</strain>
    </source>
</reference>
<dbReference type="Proteomes" id="UP001499895">
    <property type="component" value="Unassembled WGS sequence"/>
</dbReference>
<dbReference type="EMBL" id="BAAAHB010000039">
    <property type="protein sequence ID" value="GAA0471202.1"/>
    <property type="molecule type" value="Genomic_DNA"/>
</dbReference>
<sequence>MRRRDTTQRDCRRFVRDLGLPAAGGIRELLPAVEERSGHRILLAPAPVDSAQGVCGMWVRTMDGIDCIFVHERTSRAHQDHIIAHEVAHILLYDHHGSRAFPPRKPMTDRLITTLDPAAVKMMLGRSDYAYQDEREAELIGSYLQRHVHRPGRGAEGHDRVADTLLRNRK</sequence>
<evidence type="ECO:0000313" key="1">
    <source>
        <dbReference type="EMBL" id="GAA0471202.1"/>
    </source>
</evidence>
<gene>
    <name evidence="1" type="ORF">GCM10009544_36580</name>
</gene>
<organism evidence="1 2">
    <name type="scientific">Streptomyces stramineus</name>
    <dbReference type="NCBI Taxonomy" id="173861"/>
    <lineage>
        <taxon>Bacteria</taxon>
        <taxon>Bacillati</taxon>
        <taxon>Actinomycetota</taxon>
        <taxon>Actinomycetes</taxon>
        <taxon>Kitasatosporales</taxon>
        <taxon>Streptomycetaceae</taxon>
        <taxon>Streptomyces</taxon>
    </lineage>
</organism>
<accession>A0ABP3K493</accession>
<proteinExistence type="predicted"/>
<keyword evidence="2" id="KW-1185">Reference proteome</keyword>